<protein>
    <recommendedName>
        <fullName evidence="2">Thiaminase-2/PQQC domain-containing protein</fullName>
    </recommendedName>
</protein>
<dbReference type="EMBL" id="BSDI01000017">
    <property type="protein sequence ID" value="GLH98512.1"/>
    <property type="molecule type" value="Genomic_DNA"/>
</dbReference>
<evidence type="ECO:0000256" key="1">
    <source>
        <dbReference type="ARBA" id="ARBA00004948"/>
    </source>
</evidence>
<sequence length="231" mass="25098">MLDLTTTIPGPLAADVEEIVVAAARRHREHPYHRAFADGTLPPVVYAHFARQDSYHLLPDYGRAFARCAARAAEPTHARFLSRMAAICLDSVASDMRTIGDTLRGLGLSPEQADGAPPVAPATRSYTYFLTAAGVTSLAAGLGALLPSALLQMRINDHLLAHYTAGSRYAALIEQSHPGEEYRRLVDELLVLVNEVGAGASTGERAELLRFVAEAVRHEWAFLEAAWRLQT</sequence>
<evidence type="ECO:0000313" key="4">
    <source>
        <dbReference type="Proteomes" id="UP001144280"/>
    </source>
</evidence>
<comment type="pathway">
    <text evidence="1">Cofactor biosynthesis; thiamine diphosphate biosynthesis.</text>
</comment>
<dbReference type="Proteomes" id="UP001144280">
    <property type="component" value="Unassembled WGS sequence"/>
</dbReference>
<feature type="domain" description="Thiaminase-2/PQQC" evidence="2">
    <location>
        <begin position="26"/>
        <end position="228"/>
    </location>
</feature>
<organism evidence="3 4">
    <name type="scientific">Phytohabitans aurantiacus</name>
    <dbReference type="NCBI Taxonomy" id="3016789"/>
    <lineage>
        <taxon>Bacteria</taxon>
        <taxon>Bacillati</taxon>
        <taxon>Actinomycetota</taxon>
        <taxon>Actinomycetes</taxon>
        <taxon>Micromonosporales</taxon>
        <taxon>Micromonosporaceae</taxon>
    </lineage>
</organism>
<dbReference type="InterPro" id="IPR016084">
    <property type="entry name" value="Haem_Oase-like_multi-hlx"/>
</dbReference>
<accession>A0ABQ5QWW1</accession>
<name>A0ABQ5QWW1_9ACTN</name>
<dbReference type="RefSeq" id="WP_281897481.1">
    <property type="nucleotide sequence ID" value="NZ_BSDI01000017.1"/>
</dbReference>
<keyword evidence="4" id="KW-1185">Reference proteome</keyword>
<proteinExistence type="predicted"/>
<reference evidence="3" key="1">
    <citation type="submission" date="2022-12" db="EMBL/GenBank/DDBJ databases">
        <title>New Phytohabitans aurantiacus sp. RD004123 nov., an actinomycete isolated from soil.</title>
        <authorList>
            <person name="Triningsih D.W."/>
            <person name="Harunari E."/>
            <person name="Igarashi Y."/>
        </authorList>
    </citation>
    <scope>NUCLEOTIDE SEQUENCE</scope>
    <source>
        <strain evidence="3">RD004123</strain>
    </source>
</reference>
<evidence type="ECO:0000259" key="2">
    <source>
        <dbReference type="Pfam" id="PF03070"/>
    </source>
</evidence>
<comment type="caution">
    <text evidence="3">The sequence shown here is derived from an EMBL/GenBank/DDBJ whole genome shotgun (WGS) entry which is preliminary data.</text>
</comment>
<dbReference type="Gene3D" id="1.20.910.10">
    <property type="entry name" value="Heme oxygenase-like"/>
    <property type="match status" value="1"/>
</dbReference>
<dbReference type="Pfam" id="PF03070">
    <property type="entry name" value="TENA_THI-4"/>
    <property type="match status" value="1"/>
</dbReference>
<dbReference type="SUPFAM" id="SSF48613">
    <property type="entry name" value="Heme oxygenase-like"/>
    <property type="match status" value="1"/>
</dbReference>
<gene>
    <name evidence="3" type="ORF">Pa4123_37870</name>
</gene>
<dbReference type="InterPro" id="IPR004305">
    <property type="entry name" value="Thiaminase-2/PQQC"/>
</dbReference>
<evidence type="ECO:0000313" key="3">
    <source>
        <dbReference type="EMBL" id="GLH98512.1"/>
    </source>
</evidence>